<dbReference type="Proteomes" id="UP001454036">
    <property type="component" value="Unassembled WGS sequence"/>
</dbReference>
<evidence type="ECO:0000313" key="1">
    <source>
        <dbReference type="EMBL" id="GAA0173510.1"/>
    </source>
</evidence>
<proteinExistence type="predicted"/>
<protein>
    <submittedName>
        <fullName evidence="1">Uncharacterized protein</fullName>
    </submittedName>
</protein>
<reference evidence="1 2" key="1">
    <citation type="submission" date="2024-01" db="EMBL/GenBank/DDBJ databases">
        <title>The complete chloroplast genome sequence of Lithospermum erythrorhizon: insights into the phylogenetic relationship among Boraginaceae species and the maternal lineages of purple gromwells.</title>
        <authorList>
            <person name="Okada T."/>
            <person name="Watanabe K."/>
        </authorList>
    </citation>
    <scope>NUCLEOTIDE SEQUENCE [LARGE SCALE GENOMIC DNA]</scope>
</reference>
<organism evidence="1 2">
    <name type="scientific">Lithospermum erythrorhizon</name>
    <name type="common">Purple gromwell</name>
    <name type="synonym">Lithospermum officinale var. erythrorhizon</name>
    <dbReference type="NCBI Taxonomy" id="34254"/>
    <lineage>
        <taxon>Eukaryota</taxon>
        <taxon>Viridiplantae</taxon>
        <taxon>Streptophyta</taxon>
        <taxon>Embryophyta</taxon>
        <taxon>Tracheophyta</taxon>
        <taxon>Spermatophyta</taxon>
        <taxon>Magnoliopsida</taxon>
        <taxon>eudicotyledons</taxon>
        <taxon>Gunneridae</taxon>
        <taxon>Pentapetalae</taxon>
        <taxon>asterids</taxon>
        <taxon>lamiids</taxon>
        <taxon>Boraginales</taxon>
        <taxon>Boraginaceae</taxon>
        <taxon>Boraginoideae</taxon>
        <taxon>Lithospermeae</taxon>
        <taxon>Lithospermum</taxon>
    </lineage>
</organism>
<keyword evidence="2" id="KW-1185">Reference proteome</keyword>
<name>A0AAV3REI5_LITER</name>
<dbReference type="AlphaFoldDB" id="A0AAV3REI5"/>
<evidence type="ECO:0000313" key="2">
    <source>
        <dbReference type="Proteomes" id="UP001454036"/>
    </source>
</evidence>
<accession>A0AAV3REI5</accession>
<comment type="caution">
    <text evidence="1">The sequence shown here is derived from an EMBL/GenBank/DDBJ whole genome shotgun (WGS) entry which is preliminary data.</text>
</comment>
<gene>
    <name evidence="1" type="ORF">LIER_41540</name>
</gene>
<dbReference type="EMBL" id="BAABME010026218">
    <property type="protein sequence ID" value="GAA0173510.1"/>
    <property type="molecule type" value="Genomic_DNA"/>
</dbReference>
<sequence length="151" mass="17129">MEVGNVNSMHLVLALKVKSVLDPCEDVNDNEDAVSLGAESLQRTGTMILIVRVTQIMDFILLLLLGNSRLVMRPWLMKDPAEDEQQFGRVKDWISLYHLKQVELTEILSNFPDISVKSWGSLSREVLCPDLEKMFTQSTITRSNTCMSLML</sequence>